<dbReference type="OMA" id="NAWMQAM"/>
<feature type="chain" id="PRO_5004570344" description="Mid2 domain-containing protein" evidence="3">
    <location>
        <begin position="20"/>
        <end position="363"/>
    </location>
</feature>
<dbReference type="GeneID" id="19943029"/>
<dbReference type="STRING" id="1156394.T0R269"/>
<evidence type="ECO:0000313" key="5">
    <source>
        <dbReference type="Proteomes" id="UP000030762"/>
    </source>
</evidence>
<gene>
    <name evidence="4" type="ORF">SDRG_02302</name>
</gene>
<evidence type="ECO:0008006" key="6">
    <source>
        <dbReference type="Google" id="ProtNLM"/>
    </source>
</evidence>
<sequence>MRVFSSFAALLAVAVAATADESVISLRGLQANNVTTTTPVTTTVTPSPTPTETTVAPTTAPVTTVPVTTTPAVTSSAVPTTTVPTSTQPTQTPTPTQPNQPTQAPQPTQSQATPAPTSESSLGTGPPRTPKPTTKSPTPVSNDSGDSGISSGAVIGIVVGIVCGVGVLAGLVYMCVKKKHDDDDDLLSPNDFNAKDVTPVYNNNTKPMTPVQPAYAPATTATATTGNSYAYSNDYAAAPYQQPTAPAAIAAAAAAQHQPYADMYGQTSPQEFYDRESATSSEPSNHSGKNAWMQAMQKPNYDSDGVDIDRLDTNSYNSAKFDDSGSDVSRDSSFLSRDESLGSSVDDFPSHRGTKQERGSYEL</sequence>
<dbReference type="RefSeq" id="XP_008606104.1">
    <property type="nucleotide sequence ID" value="XM_008607882.1"/>
</dbReference>
<name>T0R269_SAPDV</name>
<keyword evidence="3" id="KW-0732">Signal</keyword>
<reference evidence="4 5" key="1">
    <citation type="submission" date="2012-04" db="EMBL/GenBank/DDBJ databases">
        <title>The Genome Sequence of Saprolegnia declina VS20.</title>
        <authorList>
            <consortium name="The Broad Institute Genome Sequencing Platform"/>
            <person name="Russ C."/>
            <person name="Nusbaum C."/>
            <person name="Tyler B."/>
            <person name="van West P."/>
            <person name="Dieguez-Uribeondo J."/>
            <person name="de Bruijn I."/>
            <person name="Tripathy S."/>
            <person name="Jiang R."/>
            <person name="Young S.K."/>
            <person name="Zeng Q."/>
            <person name="Gargeya S."/>
            <person name="Fitzgerald M."/>
            <person name="Haas B."/>
            <person name="Abouelleil A."/>
            <person name="Alvarado L."/>
            <person name="Arachchi H.M."/>
            <person name="Berlin A."/>
            <person name="Chapman S.B."/>
            <person name="Goldberg J."/>
            <person name="Griggs A."/>
            <person name="Gujja S."/>
            <person name="Hansen M."/>
            <person name="Howarth C."/>
            <person name="Imamovic A."/>
            <person name="Larimer J."/>
            <person name="McCowen C."/>
            <person name="Montmayeur A."/>
            <person name="Murphy C."/>
            <person name="Neiman D."/>
            <person name="Pearson M."/>
            <person name="Priest M."/>
            <person name="Roberts A."/>
            <person name="Saif S."/>
            <person name="Shea T."/>
            <person name="Sisk P."/>
            <person name="Sykes S."/>
            <person name="Wortman J."/>
            <person name="Nusbaum C."/>
            <person name="Birren B."/>
        </authorList>
    </citation>
    <scope>NUCLEOTIDE SEQUENCE [LARGE SCALE GENOMIC DNA]</scope>
    <source>
        <strain evidence="4 5">VS20</strain>
    </source>
</reference>
<accession>T0R269</accession>
<keyword evidence="2" id="KW-0472">Membrane</keyword>
<keyword evidence="2" id="KW-0812">Transmembrane</keyword>
<dbReference type="EMBL" id="JH767136">
    <property type="protein sequence ID" value="EQC40405.1"/>
    <property type="molecule type" value="Genomic_DNA"/>
</dbReference>
<dbReference type="PRINTS" id="PR01217">
    <property type="entry name" value="PRICHEXTENSN"/>
</dbReference>
<feature type="compositionally biased region" description="Basic and acidic residues" evidence="1">
    <location>
        <begin position="348"/>
        <end position="363"/>
    </location>
</feature>
<feature type="region of interest" description="Disordered" evidence="1">
    <location>
        <begin position="299"/>
        <end position="363"/>
    </location>
</feature>
<feature type="signal peptide" evidence="3">
    <location>
        <begin position="1"/>
        <end position="19"/>
    </location>
</feature>
<dbReference type="AlphaFoldDB" id="T0R269"/>
<evidence type="ECO:0000256" key="2">
    <source>
        <dbReference type="SAM" id="Phobius"/>
    </source>
</evidence>
<evidence type="ECO:0000313" key="4">
    <source>
        <dbReference type="EMBL" id="EQC40405.1"/>
    </source>
</evidence>
<proteinExistence type="predicted"/>
<dbReference type="Proteomes" id="UP000030762">
    <property type="component" value="Unassembled WGS sequence"/>
</dbReference>
<evidence type="ECO:0000256" key="3">
    <source>
        <dbReference type="SAM" id="SignalP"/>
    </source>
</evidence>
<dbReference type="VEuPathDB" id="FungiDB:SDRG_02302"/>
<organism evidence="4 5">
    <name type="scientific">Saprolegnia diclina (strain VS20)</name>
    <dbReference type="NCBI Taxonomy" id="1156394"/>
    <lineage>
        <taxon>Eukaryota</taxon>
        <taxon>Sar</taxon>
        <taxon>Stramenopiles</taxon>
        <taxon>Oomycota</taxon>
        <taxon>Saprolegniomycetes</taxon>
        <taxon>Saprolegniales</taxon>
        <taxon>Saprolegniaceae</taxon>
        <taxon>Saprolegnia</taxon>
    </lineage>
</organism>
<evidence type="ECO:0000256" key="1">
    <source>
        <dbReference type="SAM" id="MobiDB-lite"/>
    </source>
</evidence>
<feature type="region of interest" description="Disordered" evidence="1">
    <location>
        <begin position="39"/>
        <end position="146"/>
    </location>
</feature>
<dbReference type="OrthoDB" id="79664at2759"/>
<keyword evidence="2" id="KW-1133">Transmembrane helix</keyword>
<feature type="transmembrane region" description="Helical" evidence="2">
    <location>
        <begin position="153"/>
        <end position="176"/>
    </location>
</feature>
<protein>
    <recommendedName>
        <fullName evidence="6">Mid2 domain-containing protein</fullName>
    </recommendedName>
</protein>
<dbReference type="InParanoid" id="T0R269"/>
<keyword evidence="5" id="KW-1185">Reference proteome</keyword>